<evidence type="ECO:0000313" key="3">
    <source>
        <dbReference type="WBParaSite" id="jg15632"/>
    </source>
</evidence>
<keyword evidence="2" id="KW-1185">Reference proteome</keyword>
<proteinExistence type="predicted"/>
<dbReference type="AlphaFoldDB" id="A0A915D430"/>
<dbReference type="Proteomes" id="UP000887574">
    <property type="component" value="Unplaced"/>
</dbReference>
<name>A0A915D430_9BILA</name>
<protein>
    <submittedName>
        <fullName evidence="3">Uncharacterized protein</fullName>
    </submittedName>
</protein>
<sequence length="78" mass="7607">MLSVLAPAVSASATTSPSSSCQPQACSGGSVLNPQAADAKIQDGLNCCLGGGICAQVSTKNSSVGSHRPDGYWGVVPG</sequence>
<evidence type="ECO:0000313" key="2">
    <source>
        <dbReference type="Proteomes" id="UP000887574"/>
    </source>
</evidence>
<evidence type="ECO:0000256" key="1">
    <source>
        <dbReference type="SAM" id="MobiDB-lite"/>
    </source>
</evidence>
<reference evidence="3" key="1">
    <citation type="submission" date="2022-11" db="UniProtKB">
        <authorList>
            <consortium name="WormBaseParasite"/>
        </authorList>
    </citation>
    <scope>IDENTIFICATION</scope>
</reference>
<dbReference type="WBParaSite" id="jg15632">
    <property type="protein sequence ID" value="jg15632"/>
    <property type="gene ID" value="jg15632"/>
</dbReference>
<organism evidence="2 3">
    <name type="scientific">Ditylenchus dipsaci</name>
    <dbReference type="NCBI Taxonomy" id="166011"/>
    <lineage>
        <taxon>Eukaryota</taxon>
        <taxon>Metazoa</taxon>
        <taxon>Ecdysozoa</taxon>
        <taxon>Nematoda</taxon>
        <taxon>Chromadorea</taxon>
        <taxon>Rhabditida</taxon>
        <taxon>Tylenchina</taxon>
        <taxon>Tylenchomorpha</taxon>
        <taxon>Sphaerularioidea</taxon>
        <taxon>Anguinidae</taxon>
        <taxon>Anguininae</taxon>
        <taxon>Ditylenchus</taxon>
    </lineage>
</organism>
<accession>A0A915D430</accession>
<feature type="region of interest" description="Disordered" evidence="1">
    <location>
        <begin position="59"/>
        <end position="78"/>
    </location>
</feature>